<dbReference type="AlphaFoldDB" id="A0A3P7R1R4"/>
<dbReference type="EMBL" id="UYRV01130880">
    <property type="protein sequence ID" value="VDN37086.1"/>
    <property type="molecule type" value="Genomic_DNA"/>
</dbReference>
<evidence type="ECO:0000313" key="3">
    <source>
        <dbReference type="Proteomes" id="UP000271889"/>
    </source>
</evidence>
<evidence type="ECO:0000313" key="2">
    <source>
        <dbReference type="EMBL" id="VDN37086.1"/>
    </source>
</evidence>
<dbReference type="OrthoDB" id="10385904at2759"/>
<proteinExistence type="predicted"/>
<reference evidence="2 3" key="1">
    <citation type="submission" date="2018-11" db="EMBL/GenBank/DDBJ databases">
        <authorList>
            <consortium name="Pathogen Informatics"/>
        </authorList>
    </citation>
    <scope>NUCLEOTIDE SEQUENCE [LARGE SCALE GENOMIC DNA]</scope>
</reference>
<dbReference type="Proteomes" id="UP000271889">
    <property type="component" value="Unassembled WGS sequence"/>
</dbReference>
<sequence length="56" mass="6518">MRKRDWAKKIYKSLVKNDSPPMHSSEDSDSSGNKNFRPRHLKRRHSTAGPLQLAKE</sequence>
<feature type="compositionally biased region" description="Basic residues" evidence="1">
    <location>
        <begin position="36"/>
        <end position="46"/>
    </location>
</feature>
<protein>
    <submittedName>
        <fullName evidence="2">Uncharacterized protein</fullName>
    </submittedName>
</protein>
<gene>
    <name evidence="2" type="ORF">CGOC_LOCUS13378</name>
</gene>
<feature type="region of interest" description="Disordered" evidence="1">
    <location>
        <begin position="13"/>
        <end position="56"/>
    </location>
</feature>
<accession>A0A3P7R1R4</accession>
<organism evidence="2 3">
    <name type="scientific">Cylicostephanus goldi</name>
    <name type="common">Nematode worm</name>
    <dbReference type="NCBI Taxonomy" id="71465"/>
    <lineage>
        <taxon>Eukaryota</taxon>
        <taxon>Metazoa</taxon>
        <taxon>Ecdysozoa</taxon>
        <taxon>Nematoda</taxon>
        <taxon>Chromadorea</taxon>
        <taxon>Rhabditida</taxon>
        <taxon>Rhabditina</taxon>
        <taxon>Rhabditomorpha</taxon>
        <taxon>Strongyloidea</taxon>
        <taxon>Strongylidae</taxon>
        <taxon>Cylicostephanus</taxon>
    </lineage>
</organism>
<evidence type="ECO:0000256" key="1">
    <source>
        <dbReference type="SAM" id="MobiDB-lite"/>
    </source>
</evidence>
<name>A0A3P7R1R4_CYLGO</name>
<keyword evidence="3" id="KW-1185">Reference proteome</keyword>